<keyword evidence="4" id="KW-1185">Reference proteome</keyword>
<gene>
    <name evidence="3" type="ORF">NPE20_13925</name>
</gene>
<comment type="caution">
    <text evidence="3">The sequence shown here is derived from an EMBL/GenBank/DDBJ whole genome shotgun (WGS) entry which is preliminary data.</text>
</comment>
<protein>
    <submittedName>
        <fullName evidence="3">Amidohydrolase family protein</fullName>
    </submittedName>
</protein>
<organism evidence="3 4">
    <name type="scientific">Mucilaginibacter aquariorum</name>
    <dbReference type="NCBI Taxonomy" id="2967225"/>
    <lineage>
        <taxon>Bacteria</taxon>
        <taxon>Pseudomonadati</taxon>
        <taxon>Bacteroidota</taxon>
        <taxon>Sphingobacteriia</taxon>
        <taxon>Sphingobacteriales</taxon>
        <taxon>Sphingobacteriaceae</taxon>
        <taxon>Mucilaginibacter</taxon>
    </lineage>
</organism>
<evidence type="ECO:0000313" key="3">
    <source>
        <dbReference type="EMBL" id="MCQ6959069.1"/>
    </source>
</evidence>
<dbReference type="Proteomes" id="UP001204376">
    <property type="component" value="Unassembled WGS sequence"/>
</dbReference>
<dbReference type="InterPro" id="IPR050287">
    <property type="entry name" value="MTA/SAH_deaminase"/>
</dbReference>
<dbReference type="InterPro" id="IPR032466">
    <property type="entry name" value="Metal_Hydrolase"/>
</dbReference>
<dbReference type="Gene3D" id="3.20.20.140">
    <property type="entry name" value="Metal-dependent hydrolases"/>
    <property type="match status" value="2"/>
</dbReference>
<dbReference type="InterPro" id="IPR011059">
    <property type="entry name" value="Metal-dep_hydrolase_composite"/>
</dbReference>
<dbReference type="Pfam" id="PF01979">
    <property type="entry name" value="Amidohydro_1"/>
    <property type="match status" value="1"/>
</dbReference>
<dbReference type="SUPFAM" id="SSF51338">
    <property type="entry name" value="Composite domain of metallo-dependent hydrolases"/>
    <property type="match status" value="1"/>
</dbReference>
<sequence>MILNNVRIADSDKPMSIKVSDGKIVQILNAPFAGNNVQQLIFTNAIVFPGLINSHDHLDFNLFPRLGTKTYNSYTEWGKYIHETYPTEIASVLSIPIALRERWGMYKNLLCGVTTVVNHGKRSGVTDSLINIYEKVQSIHSVRFEKKWKKKLNNPLKINKPVVIHIGEGTNEATRHEITELIHWNLLARKLIGIHGVALTPTQAKSFKAIVWCPASNYFLLGATAPVNHLKKYTEILFGTDSTLTGSWDIWEHIRTAHKAKLLSDNELYQSLTAKAAATWQLNSGSIQEGLDADLVIAKAGPAQGGLTSFFELQPDDILLVMHKGNIRLFDESLYHQLNGIATSNFTKVYIGNGIKYVQGDITGLIDQIKQYKPDVELPVYLSSEPAA</sequence>
<dbReference type="EMBL" id="JANHOH010000002">
    <property type="protein sequence ID" value="MCQ6959069.1"/>
    <property type="molecule type" value="Genomic_DNA"/>
</dbReference>
<reference evidence="3 4" key="1">
    <citation type="submission" date="2022-07" db="EMBL/GenBank/DDBJ databases">
        <title>Mucilaginibacter sp. JC4.</title>
        <authorList>
            <person name="Le V."/>
            <person name="Ko S.-R."/>
            <person name="Ahn C.-Y."/>
            <person name="Oh H.-M."/>
        </authorList>
    </citation>
    <scope>NUCLEOTIDE SEQUENCE [LARGE SCALE GENOMIC DNA]</scope>
    <source>
        <strain evidence="3 4">JC4</strain>
    </source>
</reference>
<dbReference type="PANTHER" id="PTHR43794:SF11">
    <property type="entry name" value="AMIDOHYDROLASE-RELATED DOMAIN-CONTAINING PROTEIN"/>
    <property type="match status" value="1"/>
</dbReference>
<evidence type="ECO:0000259" key="2">
    <source>
        <dbReference type="Pfam" id="PF01979"/>
    </source>
</evidence>
<dbReference type="InterPro" id="IPR006680">
    <property type="entry name" value="Amidohydro-rel"/>
</dbReference>
<evidence type="ECO:0000256" key="1">
    <source>
        <dbReference type="ARBA" id="ARBA00022801"/>
    </source>
</evidence>
<dbReference type="Gene3D" id="2.30.40.10">
    <property type="entry name" value="Urease, subunit C, domain 1"/>
    <property type="match status" value="1"/>
</dbReference>
<feature type="domain" description="Amidohydrolase-related" evidence="2">
    <location>
        <begin position="157"/>
        <end position="327"/>
    </location>
</feature>
<proteinExistence type="predicted"/>
<keyword evidence="1" id="KW-0378">Hydrolase</keyword>
<accession>A0ABT1T383</accession>
<dbReference type="SUPFAM" id="SSF51556">
    <property type="entry name" value="Metallo-dependent hydrolases"/>
    <property type="match status" value="1"/>
</dbReference>
<dbReference type="RefSeq" id="WP_256539260.1">
    <property type="nucleotide sequence ID" value="NZ_JANHOH010000002.1"/>
</dbReference>
<name>A0ABT1T383_9SPHI</name>
<evidence type="ECO:0000313" key="4">
    <source>
        <dbReference type="Proteomes" id="UP001204376"/>
    </source>
</evidence>
<dbReference type="PANTHER" id="PTHR43794">
    <property type="entry name" value="AMINOHYDROLASE SSNA-RELATED"/>
    <property type="match status" value="1"/>
</dbReference>